<keyword evidence="3" id="KW-1185">Reference proteome</keyword>
<accession>A0ABS2AL40</accession>
<gene>
    <name evidence="2" type="ORF">JIG36_34020</name>
</gene>
<name>A0ABS2AL40_9ACTN</name>
<dbReference type="Proteomes" id="UP000632138">
    <property type="component" value="Unassembled WGS sequence"/>
</dbReference>
<sequence>MNLDDTLRAWAAHEVALPETAAEEVFQQIVETPWAVSPTRLSAAQVSQQIVGTPWAGSPGRPAADPVPPQVVGMPWSVSPRRHTTGLNTRWWTRFSGQLAATVVASTRPPMSGLRRTAVAGQPS</sequence>
<organism evidence="2 3">
    <name type="scientific">Paractinoplanes ovalisporus</name>
    <dbReference type="NCBI Taxonomy" id="2810368"/>
    <lineage>
        <taxon>Bacteria</taxon>
        <taxon>Bacillati</taxon>
        <taxon>Actinomycetota</taxon>
        <taxon>Actinomycetes</taxon>
        <taxon>Micromonosporales</taxon>
        <taxon>Micromonosporaceae</taxon>
        <taxon>Paractinoplanes</taxon>
    </lineage>
</organism>
<proteinExistence type="predicted"/>
<dbReference type="RefSeq" id="WP_203380516.1">
    <property type="nucleotide sequence ID" value="NZ_JAENHP010000015.1"/>
</dbReference>
<reference evidence="2 3" key="1">
    <citation type="submission" date="2021-01" db="EMBL/GenBank/DDBJ databases">
        <title>Actinoplanes sp. nov. LDG1-06 isolated from lichen.</title>
        <authorList>
            <person name="Saeng-In P."/>
            <person name="Phongsopitanun W."/>
            <person name="Kanchanasin P."/>
            <person name="Yuki M."/>
            <person name="Kudo T."/>
            <person name="Ohkuma M."/>
            <person name="Tanasupawat S."/>
        </authorList>
    </citation>
    <scope>NUCLEOTIDE SEQUENCE [LARGE SCALE GENOMIC DNA]</scope>
    <source>
        <strain evidence="2 3">LDG1-06</strain>
    </source>
</reference>
<protein>
    <submittedName>
        <fullName evidence="2">Uncharacterized protein</fullName>
    </submittedName>
</protein>
<comment type="caution">
    <text evidence="2">The sequence shown here is derived from an EMBL/GenBank/DDBJ whole genome shotgun (WGS) entry which is preliminary data.</text>
</comment>
<evidence type="ECO:0000313" key="3">
    <source>
        <dbReference type="Proteomes" id="UP000632138"/>
    </source>
</evidence>
<evidence type="ECO:0000256" key="1">
    <source>
        <dbReference type="SAM" id="MobiDB-lite"/>
    </source>
</evidence>
<dbReference type="EMBL" id="JAENHP010000015">
    <property type="protein sequence ID" value="MBM2620530.1"/>
    <property type="molecule type" value="Genomic_DNA"/>
</dbReference>
<evidence type="ECO:0000313" key="2">
    <source>
        <dbReference type="EMBL" id="MBM2620530.1"/>
    </source>
</evidence>
<feature type="region of interest" description="Disordered" evidence="1">
    <location>
        <begin position="52"/>
        <end position="80"/>
    </location>
</feature>